<keyword evidence="5 8" id="KW-0812">Transmembrane</keyword>
<keyword evidence="6 8" id="KW-1133">Transmembrane helix</keyword>
<feature type="transmembrane region" description="Helical" evidence="8">
    <location>
        <begin position="126"/>
        <end position="148"/>
    </location>
</feature>
<feature type="transmembrane region" description="Helical" evidence="8">
    <location>
        <begin position="257"/>
        <end position="278"/>
    </location>
</feature>
<keyword evidence="4" id="KW-1003">Cell membrane</keyword>
<evidence type="ECO:0000256" key="6">
    <source>
        <dbReference type="ARBA" id="ARBA00022989"/>
    </source>
</evidence>
<feature type="transmembrane region" description="Helical" evidence="8">
    <location>
        <begin position="95"/>
        <end position="114"/>
    </location>
</feature>
<evidence type="ECO:0000256" key="5">
    <source>
        <dbReference type="ARBA" id="ARBA00022692"/>
    </source>
</evidence>
<dbReference type="Proteomes" id="UP000322876">
    <property type="component" value="Unassembled WGS sequence"/>
</dbReference>
<feature type="transmembrane region" description="Helical" evidence="8">
    <location>
        <begin position="168"/>
        <end position="186"/>
    </location>
</feature>
<proteinExistence type="inferred from homology"/>
<evidence type="ECO:0000256" key="1">
    <source>
        <dbReference type="ARBA" id="ARBA00004651"/>
    </source>
</evidence>
<organism evidence="9 10">
    <name type="scientific">Deferribacter autotrophicus</name>
    <dbReference type="NCBI Taxonomy" id="500465"/>
    <lineage>
        <taxon>Bacteria</taxon>
        <taxon>Pseudomonadati</taxon>
        <taxon>Deferribacterota</taxon>
        <taxon>Deferribacteres</taxon>
        <taxon>Deferribacterales</taxon>
        <taxon>Deferribacteraceae</taxon>
        <taxon>Deferribacter</taxon>
    </lineage>
</organism>
<dbReference type="SUPFAM" id="SSF81345">
    <property type="entry name" value="ABC transporter involved in vitamin B12 uptake, BtuC"/>
    <property type="match status" value="1"/>
</dbReference>
<dbReference type="InterPro" id="IPR000522">
    <property type="entry name" value="ABC_transptr_permease_BtuC"/>
</dbReference>
<dbReference type="Pfam" id="PF01032">
    <property type="entry name" value="FecCD"/>
    <property type="match status" value="1"/>
</dbReference>
<protein>
    <submittedName>
        <fullName evidence="9">Iron ABC transporter permease</fullName>
    </submittedName>
</protein>
<sequence>MRRTLVTLFLTVVIVIFALTNGAVKLNDMNLNLMLNIRLPRVLMAFLVGAMLAQSGSLLQLLLRNPLADGFTTGISSAAALGAVTAIALGFNFFFIPFVSLFFAIVGLMIVFKVGSSDKSFHFTTIILAGIVLNIICSSFISFLKYYFDESIGTVVFWLMGGFYGVTYSKITILAFVTIVLFFLSYKSAYKLNILAFDDLTANSLGVNVKGMRKKFFVVAAMLTAVAVSFSGIIGFVGLIVPHIVRGIFGGDMKTNILYSTLFGANFLLFADTISRIIIPSGAELPVGVVTSFLGGLFFIFLLKYKLKRVWY</sequence>
<dbReference type="EMBL" id="VFJB01000006">
    <property type="protein sequence ID" value="KAA0257828.1"/>
    <property type="molecule type" value="Genomic_DNA"/>
</dbReference>
<keyword evidence="7 8" id="KW-0472">Membrane</keyword>
<dbReference type="CDD" id="cd06550">
    <property type="entry name" value="TM_ABC_iron-siderophores_like"/>
    <property type="match status" value="1"/>
</dbReference>
<name>A0A5A8F186_9BACT</name>
<dbReference type="GO" id="GO:0022857">
    <property type="term" value="F:transmembrane transporter activity"/>
    <property type="evidence" value="ECO:0007669"/>
    <property type="project" value="InterPro"/>
</dbReference>
<dbReference type="InterPro" id="IPR037294">
    <property type="entry name" value="ABC_BtuC-like"/>
</dbReference>
<comment type="subcellular location">
    <subcellularLocation>
        <location evidence="1">Cell membrane</location>
        <topology evidence="1">Multi-pass membrane protein</topology>
    </subcellularLocation>
</comment>
<gene>
    <name evidence="9" type="ORF">FHQ18_08780</name>
</gene>
<comment type="caution">
    <text evidence="9">The sequence shown here is derived from an EMBL/GenBank/DDBJ whole genome shotgun (WGS) entry which is preliminary data.</text>
</comment>
<dbReference type="PANTHER" id="PTHR30472">
    <property type="entry name" value="FERRIC ENTEROBACTIN TRANSPORT SYSTEM PERMEASE PROTEIN"/>
    <property type="match status" value="1"/>
</dbReference>
<dbReference type="PANTHER" id="PTHR30472:SF25">
    <property type="entry name" value="ABC TRANSPORTER PERMEASE PROTEIN MJ0876-RELATED"/>
    <property type="match status" value="1"/>
</dbReference>
<reference evidence="9 10" key="1">
    <citation type="submission" date="2019-06" db="EMBL/GenBank/DDBJ databases">
        <title>Genomic insights into carbon and energy metabolism of Deferribacter autotrophicus revealed new metabolic traits in the phylum Deferribacteres.</title>
        <authorList>
            <person name="Slobodkin A.I."/>
            <person name="Slobodkina G.B."/>
            <person name="Allioux M."/>
            <person name="Alain K."/>
            <person name="Jebbar M."/>
            <person name="Shadrin V."/>
            <person name="Kublanov I.V."/>
            <person name="Toshchakov S.V."/>
            <person name="Bonch-Osmolovskaya E.A."/>
        </authorList>
    </citation>
    <scope>NUCLEOTIDE SEQUENCE [LARGE SCALE GENOMIC DNA]</scope>
    <source>
        <strain evidence="9 10">SL50</strain>
    </source>
</reference>
<keyword evidence="10" id="KW-1185">Reference proteome</keyword>
<feature type="transmembrane region" description="Helical" evidence="8">
    <location>
        <begin position="42"/>
        <end position="63"/>
    </location>
</feature>
<evidence type="ECO:0000256" key="2">
    <source>
        <dbReference type="ARBA" id="ARBA00007935"/>
    </source>
</evidence>
<dbReference type="OrthoDB" id="9811721at2"/>
<dbReference type="AlphaFoldDB" id="A0A5A8F186"/>
<evidence type="ECO:0000256" key="4">
    <source>
        <dbReference type="ARBA" id="ARBA00022475"/>
    </source>
</evidence>
<dbReference type="GO" id="GO:0005886">
    <property type="term" value="C:plasma membrane"/>
    <property type="evidence" value="ECO:0007669"/>
    <property type="project" value="UniProtKB-SubCell"/>
</dbReference>
<evidence type="ECO:0000256" key="8">
    <source>
        <dbReference type="SAM" id="Phobius"/>
    </source>
</evidence>
<dbReference type="Gene3D" id="1.10.3470.10">
    <property type="entry name" value="ABC transporter involved in vitamin B12 uptake, BtuC"/>
    <property type="match status" value="1"/>
</dbReference>
<evidence type="ECO:0000256" key="7">
    <source>
        <dbReference type="ARBA" id="ARBA00023136"/>
    </source>
</evidence>
<accession>A0A5A8F186</accession>
<feature type="transmembrane region" description="Helical" evidence="8">
    <location>
        <begin position="70"/>
        <end position="89"/>
    </location>
</feature>
<comment type="similarity">
    <text evidence="2">Belongs to the binding-protein-dependent transport system permease family. FecCD subfamily.</text>
</comment>
<evidence type="ECO:0000313" key="10">
    <source>
        <dbReference type="Proteomes" id="UP000322876"/>
    </source>
</evidence>
<evidence type="ECO:0000256" key="3">
    <source>
        <dbReference type="ARBA" id="ARBA00022448"/>
    </source>
</evidence>
<keyword evidence="3" id="KW-0813">Transport</keyword>
<feature type="transmembrane region" description="Helical" evidence="8">
    <location>
        <begin position="285"/>
        <end position="303"/>
    </location>
</feature>
<feature type="transmembrane region" description="Helical" evidence="8">
    <location>
        <begin position="216"/>
        <end position="245"/>
    </location>
</feature>
<dbReference type="RefSeq" id="WP_149266801.1">
    <property type="nucleotide sequence ID" value="NZ_VFJB01000006.1"/>
</dbReference>
<evidence type="ECO:0000313" key="9">
    <source>
        <dbReference type="EMBL" id="KAA0257828.1"/>
    </source>
</evidence>